<evidence type="ECO:0000256" key="1">
    <source>
        <dbReference type="SAM" id="MobiDB-lite"/>
    </source>
</evidence>
<dbReference type="EMBL" id="CP109134">
    <property type="protein sequence ID" value="WSD08216.1"/>
    <property type="molecule type" value="Genomic_DNA"/>
</dbReference>
<dbReference type="GeneID" id="91545392"/>
<dbReference type="Proteomes" id="UP001335325">
    <property type="component" value="Chromosome"/>
</dbReference>
<evidence type="ECO:0008006" key="4">
    <source>
        <dbReference type="Google" id="ProtNLM"/>
    </source>
</evidence>
<accession>A0ABZ1GRG0</accession>
<name>A0ABZ1GRG0_9ACTN</name>
<feature type="region of interest" description="Disordered" evidence="1">
    <location>
        <begin position="82"/>
        <end position="118"/>
    </location>
</feature>
<sequence length="156" mass="17138">MIKEMGTGFNSVRKAFERLEKLTGKCGDDFGHRDLAGTFEDFVGSWEINREKLTDEVKALAKLANDAAKVYEDIDHALAGAIRGAQKPKTPKKGEVGVSVRPRDWHPVADSDPVPGDPEQVAALGQQLRRTAEELDRQIKNLRAVAEVDAWDSKAG</sequence>
<evidence type="ECO:0000313" key="3">
    <source>
        <dbReference type="Proteomes" id="UP001335325"/>
    </source>
</evidence>
<protein>
    <recommendedName>
        <fullName evidence="4">WXG100 family type VII secretion target</fullName>
    </recommendedName>
</protein>
<evidence type="ECO:0000313" key="2">
    <source>
        <dbReference type="EMBL" id="WSD08216.1"/>
    </source>
</evidence>
<gene>
    <name evidence="2" type="ORF">OIE73_22460</name>
</gene>
<proteinExistence type="predicted"/>
<keyword evidence="3" id="KW-1185">Reference proteome</keyword>
<dbReference type="RefSeq" id="WP_326754168.1">
    <property type="nucleotide sequence ID" value="NZ_CP109134.1"/>
</dbReference>
<organism evidence="2 3">
    <name type="scientific">Streptomyces hirsutus</name>
    <dbReference type="NCBI Taxonomy" id="35620"/>
    <lineage>
        <taxon>Bacteria</taxon>
        <taxon>Bacillati</taxon>
        <taxon>Actinomycetota</taxon>
        <taxon>Actinomycetes</taxon>
        <taxon>Kitasatosporales</taxon>
        <taxon>Streptomycetaceae</taxon>
        <taxon>Streptomyces</taxon>
    </lineage>
</organism>
<reference evidence="2 3" key="1">
    <citation type="submission" date="2022-10" db="EMBL/GenBank/DDBJ databases">
        <title>The complete genomes of actinobacterial strains from the NBC collection.</title>
        <authorList>
            <person name="Joergensen T.S."/>
            <person name="Alvarez Arevalo M."/>
            <person name="Sterndorff E.B."/>
            <person name="Faurdal D."/>
            <person name="Vuksanovic O."/>
            <person name="Mourched A.-S."/>
            <person name="Charusanti P."/>
            <person name="Shaw S."/>
            <person name="Blin K."/>
            <person name="Weber T."/>
        </authorList>
    </citation>
    <scope>NUCLEOTIDE SEQUENCE [LARGE SCALE GENOMIC DNA]</scope>
    <source>
        <strain evidence="2 3">NBC 01753</strain>
    </source>
</reference>